<dbReference type="InterPro" id="IPR036390">
    <property type="entry name" value="WH_DNA-bd_sf"/>
</dbReference>
<dbReference type="AlphaFoldDB" id="A0A930YVD4"/>
<dbReference type="Gene3D" id="1.10.10.10">
    <property type="entry name" value="Winged helix-like DNA-binding domain superfamily/Winged helix DNA-binding domain"/>
    <property type="match status" value="1"/>
</dbReference>
<dbReference type="Pfam" id="PF02082">
    <property type="entry name" value="Rrf2"/>
    <property type="match status" value="1"/>
</dbReference>
<dbReference type="PROSITE" id="PS51197">
    <property type="entry name" value="HTH_RRF2_2"/>
    <property type="match status" value="1"/>
</dbReference>
<evidence type="ECO:0000313" key="2">
    <source>
        <dbReference type="Proteomes" id="UP000694480"/>
    </source>
</evidence>
<comment type="caution">
    <text evidence="1">The sequence shown here is derived from an EMBL/GenBank/DDBJ whole genome shotgun (WGS) entry which is preliminary data.</text>
</comment>
<dbReference type="Proteomes" id="UP000694480">
    <property type="component" value="Unassembled WGS sequence"/>
</dbReference>
<keyword evidence="2" id="KW-1185">Reference proteome</keyword>
<organism evidence="1 2">
    <name type="scientific">Planobacterium oryzisoli</name>
    <dbReference type="NCBI Taxonomy" id="2771435"/>
    <lineage>
        <taxon>Bacteria</taxon>
        <taxon>Pseudomonadati</taxon>
        <taxon>Bacteroidota</taxon>
        <taxon>Flavobacteriia</taxon>
        <taxon>Flavobacteriales</taxon>
        <taxon>Weeksellaceae</taxon>
        <taxon>Chryseobacterium group</taxon>
        <taxon>Chryseobacterium</taxon>
    </lineage>
</organism>
<reference evidence="1" key="1">
    <citation type="submission" date="2020-11" db="EMBL/GenBank/DDBJ databases">
        <title>Genome seq and assembly of Planobacterium sp.</title>
        <authorList>
            <person name="Chhetri G."/>
        </authorList>
    </citation>
    <scope>NUCLEOTIDE SEQUENCE</scope>
    <source>
        <strain evidence="1">GCR5</strain>
    </source>
</reference>
<dbReference type="InterPro" id="IPR030489">
    <property type="entry name" value="TR_Rrf2-type_CS"/>
</dbReference>
<sequence length="144" mass="16216">MFSKACEYAIKSSVYIGQRSLALQKVNVGEISRAVSAPEAFTAKILQQLCKAGILESVRGKQGGFYFLEEKLHHFKIYDIIRVIDGEGIFSRCGLGLRECSNSNPCPVHQDYKSVRENLFAMAQKFSLYDLAQKTEQGLFRLKV</sequence>
<dbReference type="PANTHER" id="PTHR33221">
    <property type="entry name" value="WINGED HELIX-TURN-HELIX TRANSCRIPTIONAL REGULATOR, RRF2 FAMILY"/>
    <property type="match status" value="1"/>
</dbReference>
<accession>A0A930YVD4</accession>
<gene>
    <name evidence="1" type="ORF">IC612_04665</name>
</gene>
<dbReference type="GO" id="GO:0003700">
    <property type="term" value="F:DNA-binding transcription factor activity"/>
    <property type="evidence" value="ECO:0007669"/>
    <property type="project" value="TreeGrafter"/>
</dbReference>
<dbReference type="GO" id="GO:0005829">
    <property type="term" value="C:cytosol"/>
    <property type="evidence" value="ECO:0007669"/>
    <property type="project" value="TreeGrafter"/>
</dbReference>
<dbReference type="NCBIfam" id="TIGR00738">
    <property type="entry name" value="rrf2_super"/>
    <property type="match status" value="1"/>
</dbReference>
<proteinExistence type="predicted"/>
<protein>
    <submittedName>
        <fullName evidence="1">Rrf2 family transcriptional regulator</fullName>
    </submittedName>
</protein>
<dbReference type="InterPro" id="IPR036388">
    <property type="entry name" value="WH-like_DNA-bd_sf"/>
</dbReference>
<name>A0A930YVD4_9FLAO</name>
<dbReference type="SUPFAM" id="SSF46785">
    <property type="entry name" value="Winged helix' DNA-binding domain"/>
    <property type="match status" value="1"/>
</dbReference>
<dbReference type="EMBL" id="JADKYY010000004">
    <property type="protein sequence ID" value="MBF5027088.1"/>
    <property type="molecule type" value="Genomic_DNA"/>
</dbReference>
<dbReference type="InterPro" id="IPR000944">
    <property type="entry name" value="Tscrpt_reg_Rrf2"/>
</dbReference>
<dbReference type="PANTHER" id="PTHR33221:SF2">
    <property type="entry name" value="TRANSCRIPTIONAL REGULATOR"/>
    <property type="match status" value="1"/>
</dbReference>
<evidence type="ECO:0000313" key="1">
    <source>
        <dbReference type="EMBL" id="MBF5027088.1"/>
    </source>
</evidence>
<dbReference type="PROSITE" id="PS01332">
    <property type="entry name" value="HTH_RRF2_1"/>
    <property type="match status" value="1"/>
</dbReference>